<feature type="transmembrane region" description="Helical" evidence="2">
    <location>
        <begin position="468"/>
        <end position="486"/>
    </location>
</feature>
<keyword evidence="2" id="KW-0812">Transmembrane</keyword>
<dbReference type="EMBL" id="JACASI010000026">
    <property type="protein sequence ID" value="MCQ3829670.1"/>
    <property type="molecule type" value="Genomic_DNA"/>
</dbReference>
<protein>
    <submittedName>
        <fullName evidence="3">Uncharacterized protein</fullName>
    </submittedName>
</protein>
<evidence type="ECO:0000256" key="2">
    <source>
        <dbReference type="SAM" id="Phobius"/>
    </source>
</evidence>
<name>A0ABT1P0M7_9GAMM</name>
<keyword evidence="2" id="KW-1133">Transmembrane helix</keyword>
<gene>
    <name evidence="3" type="ORF">HXX02_09445</name>
</gene>
<keyword evidence="4" id="KW-1185">Reference proteome</keyword>
<dbReference type="RefSeq" id="WP_255874629.1">
    <property type="nucleotide sequence ID" value="NZ_JACASI010000026.1"/>
</dbReference>
<keyword evidence="1" id="KW-0175">Coiled coil</keyword>
<dbReference type="Proteomes" id="UP001205566">
    <property type="component" value="Unassembled WGS sequence"/>
</dbReference>
<evidence type="ECO:0000313" key="3">
    <source>
        <dbReference type="EMBL" id="MCQ3829670.1"/>
    </source>
</evidence>
<reference evidence="3" key="1">
    <citation type="thesis" date="2020" institute="Technische Universitat Dresden" country="Dresden, Germany">
        <title>The Agarolytic System of Microbulbifer elongatus PORT2, Isolated from Batu Karas, Pangandaran West Java Indonesia.</title>
        <authorList>
            <person name="Anggraeni S.R."/>
        </authorList>
    </citation>
    <scope>NUCLEOTIDE SEQUENCE</scope>
    <source>
        <strain evidence="3">PORT2</strain>
    </source>
</reference>
<evidence type="ECO:0000256" key="1">
    <source>
        <dbReference type="SAM" id="Coils"/>
    </source>
</evidence>
<proteinExistence type="predicted"/>
<feature type="coiled-coil region" evidence="1">
    <location>
        <begin position="271"/>
        <end position="298"/>
    </location>
</feature>
<comment type="caution">
    <text evidence="3">The sequence shown here is derived from an EMBL/GenBank/DDBJ whole genome shotgun (WGS) entry which is preliminary data.</text>
</comment>
<accession>A0ABT1P0M7</accession>
<sequence length="631" mass="71847">MARTQQIENHFRQTVSDARNLAATLEQGQAEMPLAEHFGSLIQSLDRRPFSVTLLCLDKPSRERVLKWLYGHQFAVFSLQISGQIGLLEVQLKDKGYAVENSSGSRQEFDTWEELVQVVGDSSGMTDSGGQELTLVTERVNDLKNLNLLLPDSTKFVQESPALLTRILRETNILMVAGHPHYALSEIERGVINDLMAEMEGFWPLLPVDELAEEVSIPENGWWQQVARPKINLPPKLITTHVEAELPGFLTSPENALRQTLQLLLLGRKAETAVEAVNERLSQELRQLESRKKREARKTQTSAALGNDMGFASQLRNHLGDGVSDINKSLQEKARRNDTGTGNAGQQLKQFIDSMHIDDLAMEKGYKSIKLSLSNKYQESLTRFLRDALKNGVKRDAEMLDSELDSLKRSLSNEFKSKTGVEPVLEFDPLNRDGLIDDLASSVNLEMRYQGEMPKRGFFQRLGEARRAAFVILMSVSLLAMMGINLRDNPLIGVIIFFVFVGAFVFTYYGWKREDEERLEKEVSRVREEVLGSSRRLLGELTREKQSRIGDFLERIKKQWQLVLDRTLQDWQQRERQTSEKQSHQSRQRLANIDTLINQWQRQQLPAQKLQGSVSKIVSDCRAQLEMLVDA</sequence>
<feature type="transmembrane region" description="Helical" evidence="2">
    <location>
        <begin position="492"/>
        <end position="511"/>
    </location>
</feature>
<organism evidence="3 4">
    <name type="scientific">Microbulbifer elongatus</name>
    <dbReference type="NCBI Taxonomy" id="86173"/>
    <lineage>
        <taxon>Bacteria</taxon>
        <taxon>Pseudomonadati</taxon>
        <taxon>Pseudomonadota</taxon>
        <taxon>Gammaproteobacteria</taxon>
        <taxon>Cellvibrionales</taxon>
        <taxon>Microbulbiferaceae</taxon>
        <taxon>Microbulbifer</taxon>
    </lineage>
</organism>
<evidence type="ECO:0000313" key="4">
    <source>
        <dbReference type="Proteomes" id="UP001205566"/>
    </source>
</evidence>
<keyword evidence="2" id="KW-0472">Membrane</keyword>